<name>A0ABR3WVT6_9EURO</name>
<feature type="transmembrane region" description="Helical" evidence="2">
    <location>
        <begin position="43"/>
        <end position="61"/>
    </location>
</feature>
<proteinExistence type="predicted"/>
<keyword evidence="2" id="KW-0812">Transmembrane</keyword>
<sequence length="179" mass="20111">MADYTPPTASELLADFFNQLFGGVENWFANFYKNFTSVSAKRWIRMGIIVGTYLLVIRPLLDMFFRWSFDKKQAKEKQKKEEQQAAFGAEGKTAKVSPNSLRGPGKVLGEVETDDEDAVKGQGKEGGKSTGVPEMGKGARKRQRKQMKEAEKNASATTEGMNEEELLELLDWSESDEEK</sequence>
<feature type="compositionally biased region" description="Basic and acidic residues" evidence="1">
    <location>
        <begin position="118"/>
        <end position="127"/>
    </location>
</feature>
<feature type="compositionally biased region" description="Acidic residues" evidence="1">
    <location>
        <begin position="161"/>
        <end position="179"/>
    </location>
</feature>
<dbReference type="PANTHER" id="PTHR28199">
    <property type="entry name" value="PROCESSING OF GAS1 AND ALP PROTEIN 2"/>
    <property type="match status" value="1"/>
</dbReference>
<evidence type="ECO:0000313" key="4">
    <source>
        <dbReference type="Proteomes" id="UP001583193"/>
    </source>
</evidence>
<gene>
    <name evidence="3" type="ORF">Plec18167_008512</name>
</gene>
<comment type="caution">
    <text evidence="3">The sequence shown here is derived from an EMBL/GenBank/DDBJ whole genome shotgun (WGS) entry which is preliminary data.</text>
</comment>
<evidence type="ECO:0000256" key="2">
    <source>
        <dbReference type="SAM" id="Phobius"/>
    </source>
</evidence>
<dbReference type="Pfam" id="PF07543">
    <property type="entry name" value="PGA2"/>
    <property type="match status" value="1"/>
</dbReference>
<organism evidence="3 4">
    <name type="scientific">Paecilomyces lecythidis</name>
    <dbReference type="NCBI Taxonomy" id="3004212"/>
    <lineage>
        <taxon>Eukaryota</taxon>
        <taxon>Fungi</taxon>
        <taxon>Dikarya</taxon>
        <taxon>Ascomycota</taxon>
        <taxon>Pezizomycotina</taxon>
        <taxon>Eurotiomycetes</taxon>
        <taxon>Eurotiomycetidae</taxon>
        <taxon>Eurotiales</taxon>
        <taxon>Thermoascaceae</taxon>
        <taxon>Paecilomyces</taxon>
    </lineage>
</organism>
<protein>
    <submittedName>
        <fullName evidence="3">Uncharacterized protein</fullName>
    </submittedName>
</protein>
<evidence type="ECO:0000256" key="1">
    <source>
        <dbReference type="SAM" id="MobiDB-lite"/>
    </source>
</evidence>
<dbReference type="InterPro" id="IPR011431">
    <property type="entry name" value="Trafficking_Pga2"/>
</dbReference>
<reference evidence="3 4" key="1">
    <citation type="journal article" date="2024" name="IMA Fungus">
        <title>IMA Genome - F19 : A genome assembly and annotation guide to empower mycologists, including annotated draft genome sequences of Ceratocystis pirilliformis, Diaporthe australafricana, Fusarium ophioides, Paecilomyces lecythidis, and Sporothrix stenoceras.</title>
        <authorList>
            <person name="Aylward J."/>
            <person name="Wilson A.M."/>
            <person name="Visagie C.M."/>
            <person name="Spraker J."/>
            <person name="Barnes I."/>
            <person name="Buitendag C."/>
            <person name="Ceriani C."/>
            <person name="Del Mar Angel L."/>
            <person name="du Plessis D."/>
            <person name="Fuchs T."/>
            <person name="Gasser K."/>
            <person name="Kramer D."/>
            <person name="Li W."/>
            <person name="Munsamy K."/>
            <person name="Piso A."/>
            <person name="Price J.L."/>
            <person name="Sonnekus B."/>
            <person name="Thomas C."/>
            <person name="van der Nest A."/>
            <person name="van Dijk A."/>
            <person name="van Heerden A."/>
            <person name="van Vuuren N."/>
            <person name="Yilmaz N."/>
            <person name="Duong T.A."/>
            <person name="van der Merwe N.A."/>
            <person name="Wingfield M.J."/>
            <person name="Wingfield B.D."/>
        </authorList>
    </citation>
    <scope>NUCLEOTIDE SEQUENCE [LARGE SCALE GENOMIC DNA]</scope>
    <source>
        <strain evidence="3 4">CMW 18167</strain>
    </source>
</reference>
<dbReference type="Proteomes" id="UP001583193">
    <property type="component" value="Unassembled WGS sequence"/>
</dbReference>
<feature type="region of interest" description="Disordered" evidence="1">
    <location>
        <begin position="75"/>
        <end position="179"/>
    </location>
</feature>
<keyword evidence="2" id="KW-0472">Membrane</keyword>
<accession>A0ABR3WVT6</accession>
<keyword evidence="2" id="KW-1133">Transmembrane helix</keyword>
<dbReference type="PANTHER" id="PTHR28199:SF1">
    <property type="entry name" value="PROCESSING OF GAS1 AND ALP PROTEIN 2"/>
    <property type="match status" value="1"/>
</dbReference>
<keyword evidence="4" id="KW-1185">Reference proteome</keyword>
<evidence type="ECO:0000313" key="3">
    <source>
        <dbReference type="EMBL" id="KAL1867768.1"/>
    </source>
</evidence>
<dbReference type="EMBL" id="JAVDPF010000042">
    <property type="protein sequence ID" value="KAL1867768.1"/>
    <property type="molecule type" value="Genomic_DNA"/>
</dbReference>